<dbReference type="EMBL" id="FNGS01000005">
    <property type="protein sequence ID" value="SDM23393.1"/>
    <property type="molecule type" value="Genomic_DNA"/>
</dbReference>
<evidence type="ECO:0000313" key="2">
    <source>
        <dbReference type="Proteomes" id="UP000198901"/>
    </source>
</evidence>
<evidence type="ECO:0000313" key="1">
    <source>
        <dbReference type="EMBL" id="SDM23393.1"/>
    </source>
</evidence>
<dbReference type="STRING" id="563176.SAMN04488090_2923"/>
<dbReference type="Proteomes" id="UP000198901">
    <property type="component" value="Unassembled WGS sequence"/>
</dbReference>
<reference evidence="1 2" key="1">
    <citation type="submission" date="2016-10" db="EMBL/GenBank/DDBJ databases">
        <authorList>
            <person name="de Groot N.N."/>
        </authorList>
    </citation>
    <scope>NUCLEOTIDE SEQUENCE [LARGE SCALE GENOMIC DNA]</scope>
    <source>
        <strain evidence="1 2">DSM 21668</strain>
    </source>
</reference>
<dbReference type="AlphaFoldDB" id="A0A1G9RJK0"/>
<name>A0A1G9RJK0_9BACT</name>
<dbReference type="RefSeq" id="WP_093203628.1">
    <property type="nucleotide sequence ID" value="NZ_FNGS01000005.1"/>
</dbReference>
<dbReference type="OrthoDB" id="943693at2"/>
<accession>A0A1G9RJK0</accession>
<gene>
    <name evidence="1" type="ORF">SAMN04488090_2923</name>
</gene>
<organism evidence="1 2">
    <name type="scientific">Siphonobacter aquaeclarae</name>
    <dbReference type="NCBI Taxonomy" id="563176"/>
    <lineage>
        <taxon>Bacteria</taxon>
        <taxon>Pseudomonadati</taxon>
        <taxon>Bacteroidota</taxon>
        <taxon>Cytophagia</taxon>
        <taxon>Cytophagales</taxon>
        <taxon>Cytophagaceae</taxon>
        <taxon>Siphonobacter</taxon>
    </lineage>
</organism>
<protein>
    <submittedName>
        <fullName evidence="1">Uncharacterized protein</fullName>
    </submittedName>
</protein>
<proteinExistence type="predicted"/>
<keyword evidence="2" id="KW-1185">Reference proteome</keyword>
<sequence>MSDFQSAVEAFLGPDWRSDGDRILRHARHAVHLIPLDAIPSPETCLALSDRFESMGDTLVHLWEDTWRRDTLITRSRLRAMSGRFARVSARLTDVRPVTRPERDRFFTHNHLQGTVKMKYGYGLFLKDKYQNAGFNVTDGCVAMAGFGALRPMPSRGEGYRSGELVRFANALDHLVVGGLDKLVQAFLRDHAPDDVMTYADRDWSTGGSYEKLGFRRVGATPVQFFWLDPDTLIRYYPERLDVDPDPRWIRVFNTGNYKYLLEKR</sequence>